<evidence type="ECO:0000313" key="5">
    <source>
        <dbReference type="Proteomes" id="UP000294689"/>
    </source>
</evidence>
<dbReference type="Proteomes" id="UP000294689">
    <property type="component" value="Unassembled WGS sequence"/>
</dbReference>
<accession>A0A4R7Q6D5</accession>
<feature type="domain" description="Secretion system C-terminal sorting" evidence="3">
    <location>
        <begin position="40"/>
        <end position="109"/>
    </location>
</feature>
<proteinExistence type="predicted"/>
<name>A0A4R7Q6D5_9FLAO</name>
<dbReference type="OrthoDB" id="862563at2"/>
<dbReference type="NCBIfam" id="TIGR04183">
    <property type="entry name" value="Por_Secre_tail"/>
    <property type="match status" value="1"/>
</dbReference>
<keyword evidence="5" id="KW-1185">Reference proteome</keyword>
<feature type="chain" id="PRO_5020209457" evidence="2">
    <location>
        <begin position="18"/>
        <end position="110"/>
    </location>
</feature>
<evidence type="ECO:0000256" key="2">
    <source>
        <dbReference type="SAM" id="SignalP"/>
    </source>
</evidence>
<evidence type="ECO:0000259" key="3">
    <source>
        <dbReference type="Pfam" id="PF18962"/>
    </source>
</evidence>
<protein>
    <submittedName>
        <fullName evidence="4">Putative secreted protein (Por secretion system target)</fullName>
    </submittedName>
</protein>
<keyword evidence="1 2" id="KW-0732">Signal</keyword>
<sequence length="110" mass="12249">MKNYLLMLFLMIGLSFGATGVAQTTATASTITTDHTDLVIYPNPVSNGKIYITTKQNLTKEVEIFDVLGKKILFHTLYGKELNISRLNPGIYIIKIKEGSISTTRKLVVR</sequence>
<evidence type="ECO:0000313" key="4">
    <source>
        <dbReference type="EMBL" id="TDU43135.1"/>
    </source>
</evidence>
<feature type="signal peptide" evidence="2">
    <location>
        <begin position="1"/>
        <end position="17"/>
    </location>
</feature>
<dbReference type="EMBL" id="SOBW01000007">
    <property type="protein sequence ID" value="TDU43135.1"/>
    <property type="molecule type" value="Genomic_DNA"/>
</dbReference>
<dbReference type="RefSeq" id="WP_133756624.1">
    <property type="nucleotide sequence ID" value="NZ_SOBW01000007.1"/>
</dbReference>
<dbReference type="InterPro" id="IPR026444">
    <property type="entry name" value="Secre_tail"/>
</dbReference>
<organism evidence="4 5">
    <name type="scientific">Gelidibacter sediminis</name>
    <dbReference type="NCBI Taxonomy" id="1608710"/>
    <lineage>
        <taxon>Bacteria</taxon>
        <taxon>Pseudomonadati</taxon>
        <taxon>Bacteroidota</taxon>
        <taxon>Flavobacteriia</taxon>
        <taxon>Flavobacteriales</taxon>
        <taxon>Flavobacteriaceae</taxon>
        <taxon>Gelidibacter</taxon>
    </lineage>
</organism>
<gene>
    <name evidence="4" type="ORF">BXY82_0542</name>
</gene>
<dbReference type="AlphaFoldDB" id="A0A4R7Q6D5"/>
<comment type="caution">
    <text evidence="4">The sequence shown here is derived from an EMBL/GenBank/DDBJ whole genome shotgun (WGS) entry which is preliminary data.</text>
</comment>
<evidence type="ECO:0000256" key="1">
    <source>
        <dbReference type="ARBA" id="ARBA00022729"/>
    </source>
</evidence>
<reference evidence="4 5" key="1">
    <citation type="submission" date="2019-03" db="EMBL/GenBank/DDBJ databases">
        <title>Genomic Encyclopedia of Archaeal and Bacterial Type Strains, Phase II (KMG-II): from individual species to whole genera.</title>
        <authorList>
            <person name="Goeker M."/>
        </authorList>
    </citation>
    <scope>NUCLEOTIDE SEQUENCE [LARGE SCALE GENOMIC DNA]</scope>
    <source>
        <strain evidence="4 5">DSM 28135</strain>
    </source>
</reference>
<dbReference type="Pfam" id="PF18962">
    <property type="entry name" value="Por_Secre_tail"/>
    <property type="match status" value="1"/>
</dbReference>